<reference evidence="9" key="1">
    <citation type="submission" date="2025-08" db="UniProtKB">
        <authorList>
            <consortium name="RefSeq"/>
        </authorList>
    </citation>
    <scope>IDENTIFICATION</scope>
    <source>
        <tissue evidence="9">Leaves</tissue>
    </source>
</reference>
<feature type="transmembrane region" description="Helical" evidence="6">
    <location>
        <begin position="42"/>
        <end position="65"/>
    </location>
</feature>
<gene>
    <name evidence="9" type="primary">LOC108979329</name>
</gene>
<evidence type="ECO:0000256" key="2">
    <source>
        <dbReference type="ARBA" id="ARBA00022692"/>
    </source>
</evidence>
<feature type="region of interest" description="Disordered" evidence="5">
    <location>
        <begin position="1"/>
        <end position="23"/>
    </location>
</feature>
<keyword evidence="2 6" id="KW-0812">Transmembrane</keyword>
<evidence type="ECO:0000313" key="9">
    <source>
        <dbReference type="RefSeq" id="XP_018805531.1"/>
    </source>
</evidence>
<dbReference type="SUPFAM" id="SSF117070">
    <property type="entry name" value="LEA14-like"/>
    <property type="match status" value="1"/>
</dbReference>
<dbReference type="Pfam" id="PF03168">
    <property type="entry name" value="LEA_2"/>
    <property type="match status" value="1"/>
</dbReference>
<evidence type="ECO:0000256" key="3">
    <source>
        <dbReference type="ARBA" id="ARBA00022989"/>
    </source>
</evidence>
<dbReference type="Gramene" id="Jr04_14640_p1">
    <property type="protein sequence ID" value="cds.Jr04_14640_p1"/>
    <property type="gene ID" value="Jr04_14640"/>
</dbReference>
<keyword evidence="3 6" id="KW-1133">Transmembrane helix</keyword>
<dbReference type="AlphaFoldDB" id="A0A2I4DEG1"/>
<evidence type="ECO:0000256" key="1">
    <source>
        <dbReference type="ARBA" id="ARBA00004167"/>
    </source>
</evidence>
<dbReference type="KEGG" id="jre:108979329"/>
<dbReference type="FunCoup" id="A0A2I4DEG1">
    <property type="interactions" value="3"/>
</dbReference>
<sequence>MHSSGQLPVQSNRDSRPIKRHQTARKIVHRVRDSLTTRVSKLVCAIFLAFLLVVGLITFVLWLSLRPHRPRFHIHEFSVPEATNARVSFNVTIRNPNLSIGIYYDSMNGTVYYKDQKFAWKQLLFPFYQKPKNTTVVVDELSGSALTVNDQRWTELKKEFRAAGMVPLRLEITSNIRFKISTWQSKRHQAHANCDVSLGTDGVLLPTYIGKRCPVYFT</sequence>
<dbReference type="PANTHER" id="PTHR31415:SF3">
    <property type="entry name" value="LATE EMBRYOGENESIS ABUNDANT (LEA) HYDROXYPROLINE-RICH GLYCOPROTEIN FAMILY"/>
    <property type="match status" value="1"/>
</dbReference>
<evidence type="ECO:0000313" key="8">
    <source>
        <dbReference type="Proteomes" id="UP000235220"/>
    </source>
</evidence>
<comment type="subcellular location">
    <subcellularLocation>
        <location evidence="1">Membrane</location>
        <topology evidence="1">Single-pass membrane protein</topology>
    </subcellularLocation>
</comment>
<name>A0A2I4DEG1_JUGRE</name>
<dbReference type="GeneID" id="108979329"/>
<dbReference type="InterPro" id="IPR044839">
    <property type="entry name" value="NDR1-like"/>
</dbReference>
<dbReference type="GO" id="GO:0098542">
    <property type="term" value="P:defense response to other organism"/>
    <property type="evidence" value="ECO:0007669"/>
    <property type="project" value="InterPro"/>
</dbReference>
<feature type="domain" description="Late embryogenesis abundant protein LEA-2 subgroup" evidence="7">
    <location>
        <begin position="91"/>
        <end position="193"/>
    </location>
</feature>
<dbReference type="OrthoDB" id="779224at2759"/>
<dbReference type="Proteomes" id="UP000235220">
    <property type="component" value="Chromosome 4"/>
</dbReference>
<organism evidence="8 9">
    <name type="scientific">Juglans regia</name>
    <name type="common">English walnut</name>
    <dbReference type="NCBI Taxonomy" id="51240"/>
    <lineage>
        <taxon>Eukaryota</taxon>
        <taxon>Viridiplantae</taxon>
        <taxon>Streptophyta</taxon>
        <taxon>Embryophyta</taxon>
        <taxon>Tracheophyta</taxon>
        <taxon>Spermatophyta</taxon>
        <taxon>Magnoliopsida</taxon>
        <taxon>eudicotyledons</taxon>
        <taxon>Gunneridae</taxon>
        <taxon>Pentapetalae</taxon>
        <taxon>rosids</taxon>
        <taxon>fabids</taxon>
        <taxon>Fagales</taxon>
        <taxon>Juglandaceae</taxon>
        <taxon>Juglans</taxon>
    </lineage>
</organism>
<dbReference type="GO" id="GO:0009506">
    <property type="term" value="C:plasmodesma"/>
    <property type="evidence" value="ECO:0000318"/>
    <property type="project" value="GO_Central"/>
</dbReference>
<evidence type="ECO:0000259" key="7">
    <source>
        <dbReference type="Pfam" id="PF03168"/>
    </source>
</evidence>
<evidence type="ECO:0000256" key="4">
    <source>
        <dbReference type="ARBA" id="ARBA00023136"/>
    </source>
</evidence>
<proteinExistence type="predicted"/>
<dbReference type="GO" id="GO:0005886">
    <property type="term" value="C:plasma membrane"/>
    <property type="evidence" value="ECO:0000318"/>
    <property type="project" value="GO_Central"/>
</dbReference>
<dbReference type="InterPro" id="IPR004864">
    <property type="entry name" value="LEA_2"/>
</dbReference>
<dbReference type="STRING" id="51240.A0A2I4DEG1"/>
<evidence type="ECO:0000256" key="5">
    <source>
        <dbReference type="SAM" id="MobiDB-lite"/>
    </source>
</evidence>
<keyword evidence="8" id="KW-1185">Reference proteome</keyword>
<dbReference type="RefSeq" id="XP_018805531.1">
    <property type="nucleotide sequence ID" value="XM_018949986.2"/>
</dbReference>
<keyword evidence="4 6" id="KW-0472">Membrane</keyword>
<dbReference type="PANTHER" id="PTHR31415">
    <property type="entry name" value="OS05G0367900 PROTEIN"/>
    <property type="match status" value="1"/>
</dbReference>
<feature type="compositionally biased region" description="Polar residues" evidence="5">
    <location>
        <begin position="1"/>
        <end position="12"/>
    </location>
</feature>
<evidence type="ECO:0000256" key="6">
    <source>
        <dbReference type="SAM" id="Phobius"/>
    </source>
</evidence>
<accession>A0A2I4DEG1</accession>
<protein>
    <submittedName>
        <fullName evidence="9">NDR1/HIN1-like protein 2</fullName>
    </submittedName>
</protein>